<dbReference type="Pfam" id="PF13091">
    <property type="entry name" value="PLDc_2"/>
    <property type="match status" value="1"/>
</dbReference>
<comment type="caution">
    <text evidence="2">The sequence shown here is derived from an EMBL/GenBank/DDBJ whole genome shotgun (WGS) entry which is preliminary data.</text>
</comment>
<protein>
    <submittedName>
        <fullName evidence="2">Phospholipase D-like domain-containing protein DpdK</fullName>
    </submittedName>
</protein>
<organism evidence="2 3">
    <name type="scientific">Nocardioides yefusunii</name>
    <dbReference type="NCBI Taxonomy" id="2500546"/>
    <lineage>
        <taxon>Bacteria</taxon>
        <taxon>Bacillati</taxon>
        <taxon>Actinomycetota</taxon>
        <taxon>Actinomycetes</taxon>
        <taxon>Propionibacteriales</taxon>
        <taxon>Nocardioidaceae</taxon>
        <taxon>Nocardioides</taxon>
    </lineage>
</organism>
<feature type="domain" description="Phospholipase D-like" evidence="1">
    <location>
        <begin position="115"/>
        <end position="164"/>
    </location>
</feature>
<name>A0ABW1R031_9ACTN</name>
<dbReference type="Proteomes" id="UP001596098">
    <property type="component" value="Unassembled WGS sequence"/>
</dbReference>
<evidence type="ECO:0000313" key="3">
    <source>
        <dbReference type="Proteomes" id="UP001596098"/>
    </source>
</evidence>
<sequence length="172" mass="19767">MILSRDLRTRPRNGLAVTDLLTTLLLAEMIDPSPELWLVSGWITDIPVIDNRHHQYDAALGGAARTTLMLSEVLAEVTSRGTSLHLALRIEQHNEWFIRRVQERIPSNRLHLHESAELHEKLIVGRDWIMKGSMNFTVNGTQLNEEKIQVVHDERKAAQERLELQTRWIGQA</sequence>
<evidence type="ECO:0000259" key="1">
    <source>
        <dbReference type="Pfam" id="PF13091"/>
    </source>
</evidence>
<accession>A0ABW1R031</accession>
<proteinExistence type="predicted"/>
<dbReference type="InterPro" id="IPR025202">
    <property type="entry name" value="PLD-like_dom"/>
</dbReference>
<gene>
    <name evidence="2" type="primary">dpdK</name>
    <name evidence="2" type="ORF">ACFPWU_14230</name>
</gene>
<dbReference type="EMBL" id="JBHSQI010000009">
    <property type="protein sequence ID" value="MFC6154823.1"/>
    <property type="molecule type" value="Genomic_DNA"/>
</dbReference>
<reference evidence="3" key="1">
    <citation type="journal article" date="2019" name="Int. J. Syst. Evol. Microbiol.">
        <title>The Global Catalogue of Microorganisms (GCM) 10K type strain sequencing project: providing services to taxonomists for standard genome sequencing and annotation.</title>
        <authorList>
            <consortium name="The Broad Institute Genomics Platform"/>
            <consortium name="The Broad Institute Genome Sequencing Center for Infectious Disease"/>
            <person name="Wu L."/>
            <person name="Ma J."/>
        </authorList>
    </citation>
    <scope>NUCLEOTIDE SEQUENCE [LARGE SCALE GENOMIC DNA]</scope>
    <source>
        <strain evidence="3">DFY28</strain>
    </source>
</reference>
<dbReference type="RefSeq" id="WP_128219134.1">
    <property type="nucleotide sequence ID" value="NZ_CP034929.1"/>
</dbReference>
<dbReference type="SUPFAM" id="SSF56024">
    <property type="entry name" value="Phospholipase D/nuclease"/>
    <property type="match status" value="1"/>
</dbReference>
<keyword evidence="3" id="KW-1185">Reference proteome</keyword>
<dbReference type="NCBIfam" id="NF041068">
    <property type="entry name" value="DpdK"/>
    <property type="match status" value="1"/>
</dbReference>
<evidence type="ECO:0000313" key="2">
    <source>
        <dbReference type="EMBL" id="MFC6154823.1"/>
    </source>
</evidence>